<dbReference type="Gramene" id="mRNA:HanXRQr2_Chr08g0326111">
    <property type="protein sequence ID" value="mRNA:HanXRQr2_Chr08g0326111"/>
    <property type="gene ID" value="HanXRQr2_Chr08g0326111"/>
</dbReference>
<evidence type="ECO:0000313" key="2">
    <source>
        <dbReference type="EMBL" id="KAF5794262.1"/>
    </source>
</evidence>
<proteinExistence type="predicted"/>
<accession>A0A9K3ICL2</accession>
<keyword evidence="1" id="KW-0175">Coiled coil</keyword>
<feature type="coiled-coil region" evidence="1">
    <location>
        <begin position="7"/>
        <end position="87"/>
    </location>
</feature>
<evidence type="ECO:0000256" key="1">
    <source>
        <dbReference type="SAM" id="Coils"/>
    </source>
</evidence>
<dbReference type="EMBL" id="MNCJ02000323">
    <property type="protein sequence ID" value="KAF5794262.1"/>
    <property type="molecule type" value="Genomic_DNA"/>
</dbReference>
<organism evidence="2 3">
    <name type="scientific">Helianthus annuus</name>
    <name type="common">Common sunflower</name>
    <dbReference type="NCBI Taxonomy" id="4232"/>
    <lineage>
        <taxon>Eukaryota</taxon>
        <taxon>Viridiplantae</taxon>
        <taxon>Streptophyta</taxon>
        <taxon>Embryophyta</taxon>
        <taxon>Tracheophyta</taxon>
        <taxon>Spermatophyta</taxon>
        <taxon>Magnoliopsida</taxon>
        <taxon>eudicotyledons</taxon>
        <taxon>Gunneridae</taxon>
        <taxon>Pentapetalae</taxon>
        <taxon>asterids</taxon>
        <taxon>campanulids</taxon>
        <taxon>Asterales</taxon>
        <taxon>Asteraceae</taxon>
        <taxon>Asteroideae</taxon>
        <taxon>Heliantheae alliance</taxon>
        <taxon>Heliantheae</taxon>
        <taxon>Helianthus</taxon>
    </lineage>
</organism>
<name>A0A9K3ICL2_HELAN</name>
<gene>
    <name evidence="2" type="ORF">HanXRQr2_Chr08g0326111</name>
</gene>
<evidence type="ECO:0000313" key="3">
    <source>
        <dbReference type="Proteomes" id="UP000215914"/>
    </source>
</evidence>
<dbReference type="Proteomes" id="UP000215914">
    <property type="component" value="Unassembled WGS sequence"/>
</dbReference>
<keyword evidence="3" id="KW-1185">Reference proteome</keyword>
<dbReference type="AlphaFoldDB" id="A0A9K3ICL2"/>
<reference evidence="2" key="2">
    <citation type="submission" date="2020-06" db="EMBL/GenBank/DDBJ databases">
        <title>Helianthus annuus Genome sequencing and assembly Release 2.</title>
        <authorList>
            <person name="Gouzy J."/>
            <person name="Langlade N."/>
            <person name="Munos S."/>
        </authorList>
    </citation>
    <scope>NUCLEOTIDE SEQUENCE</scope>
    <source>
        <tissue evidence="2">Leaves</tissue>
    </source>
</reference>
<protein>
    <submittedName>
        <fullName evidence="2">Uncharacterized protein</fullName>
    </submittedName>
</protein>
<reference evidence="2" key="1">
    <citation type="journal article" date="2017" name="Nature">
        <title>The sunflower genome provides insights into oil metabolism, flowering and Asterid evolution.</title>
        <authorList>
            <person name="Badouin H."/>
            <person name="Gouzy J."/>
            <person name="Grassa C.J."/>
            <person name="Murat F."/>
            <person name="Staton S.E."/>
            <person name="Cottret L."/>
            <person name="Lelandais-Briere C."/>
            <person name="Owens G.L."/>
            <person name="Carrere S."/>
            <person name="Mayjonade B."/>
            <person name="Legrand L."/>
            <person name="Gill N."/>
            <person name="Kane N.C."/>
            <person name="Bowers J.E."/>
            <person name="Hubner S."/>
            <person name="Bellec A."/>
            <person name="Berard A."/>
            <person name="Berges H."/>
            <person name="Blanchet N."/>
            <person name="Boniface M.C."/>
            <person name="Brunel D."/>
            <person name="Catrice O."/>
            <person name="Chaidir N."/>
            <person name="Claudel C."/>
            <person name="Donnadieu C."/>
            <person name="Faraut T."/>
            <person name="Fievet G."/>
            <person name="Helmstetter N."/>
            <person name="King M."/>
            <person name="Knapp S.J."/>
            <person name="Lai Z."/>
            <person name="Le Paslier M.C."/>
            <person name="Lippi Y."/>
            <person name="Lorenzon L."/>
            <person name="Mandel J.R."/>
            <person name="Marage G."/>
            <person name="Marchand G."/>
            <person name="Marquand E."/>
            <person name="Bret-Mestries E."/>
            <person name="Morien E."/>
            <person name="Nambeesan S."/>
            <person name="Nguyen T."/>
            <person name="Pegot-Espagnet P."/>
            <person name="Pouilly N."/>
            <person name="Raftis F."/>
            <person name="Sallet E."/>
            <person name="Schiex T."/>
            <person name="Thomas J."/>
            <person name="Vandecasteele C."/>
            <person name="Vares D."/>
            <person name="Vear F."/>
            <person name="Vautrin S."/>
            <person name="Crespi M."/>
            <person name="Mangin B."/>
            <person name="Burke J.M."/>
            <person name="Salse J."/>
            <person name="Munos S."/>
            <person name="Vincourt P."/>
            <person name="Rieseberg L.H."/>
            <person name="Langlade N.B."/>
        </authorList>
    </citation>
    <scope>NUCLEOTIDE SEQUENCE</scope>
    <source>
        <tissue evidence="2">Leaves</tissue>
    </source>
</reference>
<comment type="caution">
    <text evidence="2">The sequence shown here is derived from an EMBL/GenBank/DDBJ whole genome shotgun (WGS) entry which is preliminary data.</text>
</comment>
<sequence length="246" mass="26863">MKEKAVAEVVAREAKEAEARAAKALEEANADRNHLNKVAEDLKVEVQNRVTIIEEVTARAAEAEVWAREAAEAMDSLISSLDKLKETASGCVIMIVGTILDASDNTAAVNELSERAREAGFKVGYARCSSHMNPLYQSKFTDERSGFQGVDTEARLAAAVEAYNNLSISAIEDIDKCLEAEDYVDRLQLLYGDPEEEKEEEIAGSGKGDAGTSGIKEDQVGLRALLFDFLFNVNSRKTYVNFLCTA</sequence>